<evidence type="ECO:0000256" key="1">
    <source>
        <dbReference type="SAM" id="MobiDB-lite"/>
    </source>
</evidence>
<dbReference type="AlphaFoldDB" id="A0A2J5I6X9"/>
<sequence length="242" mass="28144">MALDYKASNQNWASPSSESDDKDNYSTEDEEEVLFELDEEAMAQLPLNLQGIMHRIHLEQLQRLRKEQPEVQFRRQHNTTRRRYATVPSRLPTSQPQAYPSDFHGLQGREFPGLVDVIWCRCAVCQSVWAMDNKCGVRALYGTGLNGMANFSNATLPDYAAASRLDATGQIGDKRRRSEPLLQKLRSSGTHHGYHADKEEEKKWRQKENLYSKFCRKRTSTMWSLRNRMSKGFHTMNKIFRR</sequence>
<proteinExistence type="predicted"/>
<evidence type="ECO:0000313" key="3">
    <source>
        <dbReference type="Proteomes" id="UP000235023"/>
    </source>
</evidence>
<evidence type="ECO:0000313" key="2">
    <source>
        <dbReference type="EMBL" id="PLN85736.1"/>
    </source>
</evidence>
<keyword evidence="3" id="KW-1185">Reference proteome</keyword>
<feature type="compositionally biased region" description="Polar residues" evidence="1">
    <location>
        <begin position="7"/>
        <end position="17"/>
    </location>
</feature>
<dbReference type="OrthoDB" id="4480088at2759"/>
<name>A0A2J5I6X9_9EURO</name>
<feature type="region of interest" description="Disordered" evidence="1">
    <location>
        <begin position="1"/>
        <end position="31"/>
    </location>
</feature>
<dbReference type="EMBL" id="KZ559502">
    <property type="protein sequence ID" value="PLN85736.1"/>
    <property type="molecule type" value="Genomic_DNA"/>
</dbReference>
<accession>A0A2J5I6X9</accession>
<organism evidence="2 3">
    <name type="scientific">Aspergillus taichungensis</name>
    <dbReference type="NCBI Taxonomy" id="482145"/>
    <lineage>
        <taxon>Eukaryota</taxon>
        <taxon>Fungi</taxon>
        <taxon>Dikarya</taxon>
        <taxon>Ascomycota</taxon>
        <taxon>Pezizomycotina</taxon>
        <taxon>Eurotiomycetes</taxon>
        <taxon>Eurotiomycetidae</taxon>
        <taxon>Eurotiales</taxon>
        <taxon>Aspergillaceae</taxon>
        <taxon>Aspergillus</taxon>
        <taxon>Aspergillus subgen. Circumdati</taxon>
    </lineage>
</organism>
<feature type="compositionally biased region" description="Acidic residues" evidence="1">
    <location>
        <begin position="18"/>
        <end position="31"/>
    </location>
</feature>
<gene>
    <name evidence="2" type="ORF">BDW42DRAFT_190521</name>
</gene>
<protein>
    <submittedName>
        <fullName evidence="2">Uncharacterized protein</fullName>
    </submittedName>
</protein>
<dbReference type="Proteomes" id="UP000235023">
    <property type="component" value="Unassembled WGS sequence"/>
</dbReference>
<reference evidence="3" key="1">
    <citation type="submission" date="2017-12" db="EMBL/GenBank/DDBJ databases">
        <authorList>
            <consortium name="DOE Joint Genome Institute"/>
            <person name="Mondo S.J."/>
            <person name="Kjaerbolling I."/>
            <person name="Vesth T.C."/>
            <person name="Frisvad J.C."/>
            <person name="Nybo J.L."/>
            <person name="Theobald S."/>
            <person name="Kuo A."/>
            <person name="Bowyer P."/>
            <person name="Matsuda Y."/>
            <person name="Lyhne E.K."/>
            <person name="Kogle M.E."/>
            <person name="Clum A."/>
            <person name="Lipzen A."/>
            <person name="Salamov A."/>
            <person name="Ngan C.Y."/>
            <person name="Daum C."/>
            <person name="Chiniquy J."/>
            <person name="Barry K."/>
            <person name="LaButti K."/>
            <person name="Haridas S."/>
            <person name="Simmons B.A."/>
            <person name="Magnuson J.K."/>
            <person name="Mortensen U.H."/>
            <person name="Larsen T.O."/>
            <person name="Grigoriev I.V."/>
            <person name="Baker S.E."/>
            <person name="Andersen M.R."/>
            <person name="Nordberg H.P."/>
            <person name="Cantor M.N."/>
            <person name="Hua S.X."/>
        </authorList>
    </citation>
    <scope>NUCLEOTIDE SEQUENCE [LARGE SCALE GENOMIC DNA]</scope>
    <source>
        <strain evidence="3">IBT 19404</strain>
    </source>
</reference>